<dbReference type="EC" id="2.3.2.27" evidence="2"/>
<dbReference type="PANTHER" id="PTHR45931">
    <property type="entry name" value="SI:CH211-59O9.10"/>
    <property type="match status" value="1"/>
</dbReference>
<dbReference type="InterPro" id="IPR039525">
    <property type="entry name" value="RNF126-like_zinc-ribbon"/>
</dbReference>
<evidence type="ECO:0000256" key="6">
    <source>
        <dbReference type="ARBA" id="ARBA00022786"/>
    </source>
</evidence>
<evidence type="ECO:0000256" key="2">
    <source>
        <dbReference type="ARBA" id="ARBA00012483"/>
    </source>
</evidence>
<keyword evidence="6" id="KW-0833">Ubl conjugation pathway</keyword>
<gene>
    <name evidence="10" type="ORF">NLS_LOCUS6641</name>
</gene>
<dbReference type="EMBL" id="UYRX01000604">
    <property type="protein sequence ID" value="VDK84403.1"/>
    <property type="molecule type" value="Genomic_DNA"/>
</dbReference>
<name>A0A3P6TMC5_LITSI</name>
<accession>A0A3P6TMC5</accession>
<feature type="domain" description="RING-type" evidence="9">
    <location>
        <begin position="228"/>
        <end position="269"/>
    </location>
</feature>
<dbReference type="InterPro" id="IPR001841">
    <property type="entry name" value="Znf_RING"/>
</dbReference>
<evidence type="ECO:0000256" key="8">
    <source>
        <dbReference type="PROSITE-ProRule" id="PRU00175"/>
    </source>
</evidence>
<keyword evidence="4" id="KW-0479">Metal-binding</keyword>
<keyword evidence="3" id="KW-0808">Transferase</keyword>
<organism evidence="10 11">
    <name type="scientific">Litomosoides sigmodontis</name>
    <name type="common">Filarial nematode worm</name>
    <dbReference type="NCBI Taxonomy" id="42156"/>
    <lineage>
        <taxon>Eukaryota</taxon>
        <taxon>Metazoa</taxon>
        <taxon>Ecdysozoa</taxon>
        <taxon>Nematoda</taxon>
        <taxon>Chromadorea</taxon>
        <taxon>Rhabditida</taxon>
        <taxon>Spirurina</taxon>
        <taxon>Spiruromorpha</taxon>
        <taxon>Filarioidea</taxon>
        <taxon>Onchocercidae</taxon>
        <taxon>Litomosoides</taxon>
    </lineage>
</organism>
<evidence type="ECO:0000313" key="10">
    <source>
        <dbReference type="EMBL" id="VDK84403.1"/>
    </source>
</evidence>
<dbReference type="InterPro" id="IPR051834">
    <property type="entry name" value="RING_finger_E3_ligase"/>
</dbReference>
<dbReference type="SMART" id="SM00184">
    <property type="entry name" value="RING"/>
    <property type="match status" value="1"/>
</dbReference>
<keyword evidence="11" id="KW-1185">Reference proteome</keyword>
<keyword evidence="7" id="KW-0862">Zinc</keyword>
<dbReference type="InterPro" id="IPR013083">
    <property type="entry name" value="Znf_RING/FYVE/PHD"/>
</dbReference>
<evidence type="ECO:0000256" key="5">
    <source>
        <dbReference type="ARBA" id="ARBA00022771"/>
    </source>
</evidence>
<dbReference type="GO" id="GO:0006511">
    <property type="term" value="P:ubiquitin-dependent protein catabolic process"/>
    <property type="evidence" value="ECO:0007669"/>
    <property type="project" value="TreeGrafter"/>
</dbReference>
<dbReference type="GO" id="GO:0008270">
    <property type="term" value="F:zinc ion binding"/>
    <property type="evidence" value="ECO:0007669"/>
    <property type="project" value="UniProtKB-KW"/>
</dbReference>
<dbReference type="OMA" id="TSYSGWP"/>
<dbReference type="SUPFAM" id="SSF57850">
    <property type="entry name" value="RING/U-box"/>
    <property type="match status" value="1"/>
</dbReference>
<dbReference type="Pfam" id="PF14369">
    <property type="entry name" value="Zn_ribbon_19"/>
    <property type="match status" value="1"/>
</dbReference>
<evidence type="ECO:0000256" key="4">
    <source>
        <dbReference type="ARBA" id="ARBA00022723"/>
    </source>
</evidence>
<protein>
    <recommendedName>
        <fullName evidence="2">RING-type E3 ubiquitin transferase</fullName>
        <ecNumber evidence="2">2.3.2.27</ecNumber>
    </recommendedName>
</protein>
<reference evidence="10 11" key="1">
    <citation type="submission" date="2018-08" db="EMBL/GenBank/DDBJ databases">
        <authorList>
            <person name="Laetsch R D."/>
            <person name="Stevens L."/>
            <person name="Kumar S."/>
            <person name="Blaxter L. M."/>
        </authorList>
    </citation>
    <scope>NUCLEOTIDE SEQUENCE [LARGE SCALE GENOMIC DNA]</scope>
</reference>
<sequence>MVWCAHSKILEIFVPDQEAVHEKLKRLVNCLPFKAASFRFAVMSMSTFYCHSCQQGVALRDGDFVCARCGGEFIEELSTDRSYMSPFGMIFGQMISDGEQIDADVGSSSNQLQEDQNQQPPIRFMHGPPMGGGDDENIILLFLNQLLTNLSAQGAQIQLQITRDPNAHGNILHGPAADYVWGEGGLDQIVTQLLNQFDGGSTPVDPKLLANLPMTVVESKHIDSGSQCTTCMETFKKDEVVAILECQHIFHRDCILPWLRRHNTCPICRQTVDATKWSSNNPLDELD</sequence>
<dbReference type="Pfam" id="PF13639">
    <property type="entry name" value="zf-RING_2"/>
    <property type="match status" value="1"/>
</dbReference>
<dbReference type="OrthoDB" id="8062037at2759"/>
<proteinExistence type="predicted"/>
<dbReference type="Proteomes" id="UP000277928">
    <property type="component" value="Unassembled WGS sequence"/>
</dbReference>
<evidence type="ECO:0000259" key="9">
    <source>
        <dbReference type="PROSITE" id="PS50089"/>
    </source>
</evidence>
<comment type="catalytic activity">
    <reaction evidence="1">
        <text>S-ubiquitinyl-[E2 ubiquitin-conjugating enzyme]-L-cysteine + [acceptor protein]-L-lysine = [E2 ubiquitin-conjugating enzyme]-L-cysteine + N(6)-ubiquitinyl-[acceptor protein]-L-lysine.</text>
        <dbReference type="EC" id="2.3.2.27"/>
    </reaction>
</comment>
<keyword evidence="5 8" id="KW-0863">Zinc-finger</keyword>
<dbReference type="Gene3D" id="3.30.40.10">
    <property type="entry name" value="Zinc/RING finger domain, C3HC4 (zinc finger)"/>
    <property type="match status" value="1"/>
</dbReference>
<dbReference type="AlphaFoldDB" id="A0A3P6TMC5"/>
<dbReference type="PROSITE" id="PS50089">
    <property type="entry name" value="ZF_RING_2"/>
    <property type="match status" value="1"/>
</dbReference>
<evidence type="ECO:0000313" key="11">
    <source>
        <dbReference type="Proteomes" id="UP000277928"/>
    </source>
</evidence>
<evidence type="ECO:0000256" key="1">
    <source>
        <dbReference type="ARBA" id="ARBA00000900"/>
    </source>
</evidence>
<evidence type="ECO:0000256" key="7">
    <source>
        <dbReference type="ARBA" id="ARBA00022833"/>
    </source>
</evidence>
<dbReference type="PANTHER" id="PTHR45931:SF3">
    <property type="entry name" value="RING ZINC FINGER-CONTAINING PROTEIN"/>
    <property type="match status" value="1"/>
</dbReference>
<dbReference type="CDD" id="cd16454">
    <property type="entry name" value="RING-H2_PA-TM-RING"/>
    <property type="match status" value="1"/>
</dbReference>
<evidence type="ECO:0000256" key="3">
    <source>
        <dbReference type="ARBA" id="ARBA00022679"/>
    </source>
</evidence>
<dbReference type="GO" id="GO:0005634">
    <property type="term" value="C:nucleus"/>
    <property type="evidence" value="ECO:0007669"/>
    <property type="project" value="TreeGrafter"/>
</dbReference>
<dbReference type="GO" id="GO:0061630">
    <property type="term" value="F:ubiquitin protein ligase activity"/>
    <property type="evidence" value="ECO:0007669"/>
    <property type="project" value="UniProtKB-EC"/>
</dbReference>
<dbReference type="STRING" id="42156.A0A3P6TMC5"/>